<name>A0A7W8A4M3_9ACTN</name>
<proteinExistence type="predicted"/>
<gene>
    <name evidence="1" type="ORF">HNR40_004137</name>
</gene>
<dbReference type="Proteomes" id="UP000568380">
    <property type="component" value="Unassembled WGS sequence"/>
</dbReference>
<sequence>MKYRRSEEMSPPPAVPVTDVAITRFEHVYEVAPELMTEHVLQQEFPNWDTLRLVHSRADHLAWMHRHFAHTVVSGEELLHELDG</sequence>
<accession>A0A7W8A4M3</accession>
<comment type="caution">
    <text evidence="1">The sequence shown here is derived from an EMBL/GenBank/DDBJ whole genome shotgun (WGS) entry which is preliminary data.</text>
</comment>
<organism evidence="1 2">
    <name type="scientific">Nonomuraea endophytica</name>
    <dbReference type="NCBI Taxonomy" id="714136"/>
    <lineage>
        <taxon>Bacteria</taxon>
        <taxon>Bacillati</taxon>
        <taxon>Actinomycetota</taxon>
        <taxon>Actinomycetes</taxon>
        <taxon>Streptosporangiales</taxon>
        <taxon>Streptosporangiaceae</taxon>
        <taxon>Nonomuraea</taxon>
    </lineage>
</organism>
<protein>
    <submittedName>
        <fullName evidence="1">Uncharacterized protein</fullName>
    </submittedName>
</protein>
<reference evidence="1 2" key="1">
    <citation type="submission" date="2020-08" db="EMBL/GenBank/DDBJ databases">
        <title>Genomic Encyclopedia of Type Strains, Phase IV (KMG-IV): sequencing the most valuable type-strain genomes for metagenomic binning, comparative biology and taxonomic classification.</title>
        <authorList>
            <person name="Goeker M."/>
        </authorList>
    </citation>
    <scope>NUCLEOTIDE SEQUENCE [LARGE SCALE GENOMIC DNA]</scope>
    <source>
        <strain evidence="1 2">DSM 45385</strain>
    </source>
</reference>
<evidence type="ECO:0000313" key="2">
    <source>
        <dbReference type="Proteomes" id="UP000568380"/>
    </source>
</evidence>
<dbReference type="AlphaFoldDB" id="A0A7W8A4M3"/>
<evidence type="ECO:0000313" key="1">
    <source>
        <dbReference type="EMBL" id="MBB5078651.1"/>
    </source>
</evidence>
<dbReference type="RefSeq" id="WP_184963571.1">
    <property type="nucleotide sequence ID" value="NZ_JACHIN010000005.1"/>
</dbReference>
<keyword evidence="2" id="KW-1185">Reference proteome</keyword>
<dbReference type="EMBL" id="JACHIN010000005">
    <property type="protein sequence ID" value="MBB5078651.1"/>
    <property type="molecule type" value="Genomic_DNA"/>
</dbReference>